<dbReference type="GO" id="GO:0016810">
    <property type="term" value="F:hydrolase activity, acting on carbon-nitrogen (but not peptide) bonds"/>
    <property type="evidence" value="ECO:0007669"/>
    <property type="project" value="InterPro"/>
</dbReference>
<dbReference type="AlphaFoldDB" id="A0A1M5MQV6"/>
<evidence type="ECO:0000313" key="3">
    <source>
        <dbReference type="EMBL" id="SHG79691.1"/>
    </source>
</evidence>
<dbReference type="InterPro" id="IPR050378">
    <property type="entry name" value="Metallo-dep_Hydrolases_sf"/>
</dbReference>
<feature type="signal peptide" evidence="1">
    <location>
        <begin position="1"/>
        <end position="27"/>
    </location>
</feature>
<feature type="chain" id="PRO_5009912400" evidence="1">
    <location>
        <begin position="28"/>
        <end position="522"/>
    </location>
</feature>
<dbReference type="PANTHER" id="PTHR11647">
    <property type="entry name" value="HYDRANTOINASE/DIHYDROPYRIMIDINASE FAMILY MEMBER"/>
    <property type="match status" value="1"/>
</dbReference>
<dbReference type="PANTHER" id="PTHR11647:SF1">
    <property type="entry name" value="COLLAPSIN RESPONSE MEDIATOR PROTEIN"/>
    <property type="match status" value="1"/>
</dbReference>
<feature type="domain" description="Amidohydrolase 3" evidence="2">
    <location>
        <begin position="375"/>
        <end position="501"/>
    </location>
</feature>
<dbReference type="InterPro" id="IPR013108">
    <property type="entry name" value="Amidohydro_3"/>
</dbReference>
<reference evidence="3 4" key="1">
    <citation type="submission" date="2016-11" db="EMBL/GenBank/DDBJ databases">
        <authorList>
            <person name="Jaros S."/>
            <person name="Januszkiewicz K."/>
            <person name="Wedrychowicz H."/>
        </authorList>
    </citation>
    <scope>NUCLEOTIDE SEQUENCE [LARGE SCALE GENOMIC DNA]</scope>
    <source>
        <strain evidence="3 4">DSM 16917</strain>
    </source>
</reference>
<dbReference type="OrthoDB" id="9766983at2"/>
<dbReference type="InterPro" id="IPR032466">
    <property type="entry name" value="Metal_Hydrolase"/>
</dbReference>
<keyword evidence="1" id="KW-0732">Signal</keyword>
<dbReference type="RefSeq" id="WP_067654132.1">
    <property type="nucleotide sequence ID" value="NZ_FQXG01000001.1"/>
</dbReference>
<dbReference type="Proteomes" id="UP000184268">
    <property type="component" value="Unassembled WGS sequence"/>
</dbReference>
<dbReference type="EMBL" id="FQXG01000001">
    <property type="protein sequence ID" value="SHG79691.1"/>
    <property type="molecule type" value="Genomic_DNA"/>
</dbReference>
<protein>
    <submittedName>
        <fullName evidence="3">Dihydroorotase</fullName>
    </submittedName>
</protein>
<evidence type="ECO:0000259" key="2">
    <source>
        <dbReference type="Pfam" id="PF07969"/>
    </source>
</evidence>
<dbReference type="Gene3D" id="2.30.40.10">
    <property type="entry name" value="Urease, subunit C, domain 1"/>
    <property type="match status" value="2"/>
</dbReference>
<dbReference type="NCBIfam" id="NF006560">
    <property type="entry name" value="PRK09061.1"/>
    <property type="match status" value="1"/>
</dbReference>
<keyword evidence="4" id="KW-1185">Reference proteome</keyword>
<dbReference type="Pfam" id="PF07969">
    <property type="entry name" value="Amidohydro_3"/>
    <property type="match status" value="1"/>
</dbReference>
<proteinExistence type="predicted"/>
<accession>A0A1M5MQV6</accession>
<dbReference type="Gene3D" id="3.20.20.140">
    <property type="entry name" value="Metal-dependent hydrolases"/>
    <property type="match status" value="1"/>
</dbReference>
<evidence type="ECO:0000256" key="1">
    <source>
        <dbReference type="SAM" id="SignalP"/>
    </source>
</evidence>
<gene>
    <name evidence="3" type="ORF">SAMN02745129_0742</name>
</gene>
<sequence>MTQATQAQRLRKTALAMMLAVAPSAFAYDLVIMNGRVMDPETGLDKITNVAVDQGQIVKITDESLEGDKVIDASGLVVAPGFIDTHSHVVAIPIMQKLHLRSGVTTPLALEVGAYPIKNWYNRLEGRSQTNFGASVSAAGIRTKVLNSKYNTRTGTMINDIFDAEETKASGVSGAALHDIADGDQIEQITAMVDQELKAGGLGIGVPVGYMSKAATTVETKEWQRLAGEYGVPSYLHGRFSSELPPTSGLLGIEEMLSGVGIYGGGLLVQHMHQQTLAETPAALKMLDDARGKGYKVMAEIYPYNFGATIAAADYLDPANYQRNMNRDYSDIIETATKKPLTKERYEQLLKEDPGASVMFYGATNEELKDALAHNTTIVGSDAFPLMKSDGMMAYSWSTPYEDLQGHPRAAGTQARVLKMVREDNLMPLMLAISKMTYMPAKFLEENGIEQMSSKGRIQVGADADITLFDPATVTDNATLEQPGLPSTGIPYVVVNGTVVVEDSVVLKDVYPGQAVRNQIAE</sequence>
<name>A0A1M5MQV6_9GAMM</name>
<dbReference type="SUPFAM" id="SSF51556">
    <property type="entry name" value="Metallo-dependent hydrolases"/>
    <property type="match status" value="1"/>
</dbReference>
<dbReference type="InterPro" id="IPR011059">
    <property type="entry name" value="Metal-dep_hydrolase_composite"/>
</dbReference>
<evidence type="ECO:0000313" key="4">
    <source>
        <dbReference type="Proteomes" id="UP000184268"/>
    </source>
</evidence>
<organism evidence="3 4">
    <name type="scientific">Ferrimonas marina</name>
    <dbReference type="NCBI Taxonomy" id="299255"/>
    <lineage>
        <taxon>Bacteria</taxon>
        <taxon>Pseudomonadati</taxon>
        <taxon>Pseudomonadota</taxon>
        <taxon>Gammaproteobacteria</taxon>
        <taxon>Alteromonadales</taxon>
        <taxon>Ferrimonadaceae</taxon>
        <taxon>Ferrimonas</taxon>
    </lineage>
</organism>
<dbReference type="STRING" id="299255.SAMN02745129_0742"/>
<dbReference type="SUPFAM" id="SSF51338">
    <property type="entry name" value="Composite domain of metallo-dependent hydrolases"/>
    <property type="match status" value="1"/>
</dbReference>